<accession>A0A1F7GDZ8</accession>
<dbReference type="Proteomes" id="UP000178372">
    <property type="component" value="Unassembled WGS sequence"/>
</dbReference>
<dbReference type="GO" id="GO:0003677">
    <property type="term" value="F:DNA binding"/>
    <property type="evidence" value="ECO:0007669"/>
    <property type="project" value="InterPro"/>
</dbReference>
<comment type="caution">
    <text evidence="1">The sequence shown here is derived from an EMBL/GenBank/DDBJ whole genome shotgun (WGS) entry which is preliminary data.</text>
</comment>
<dbReference type="AlphaFoldDB" id="A0A1F7GDZ8"/>
<dbReference type="GO" id="GO:0046872">
    <property type="term" value="F:metal ion binding"/>
    <property type="evidence" value="ECO:0007669"/>
    <property type="project" value="InterPro"/>
</dbReference>
<organism evidence="1 2">
    <name type="scientific">Candidatus Roizmanbacteria bacterium RIFCSPHIGHO2_01_FULL_39_12b</name>
    <dbReference type="NCBI Taxonomy" id="1802030"/>
    <lineage>
        <taxon>Bacteria</taxon>
        <taxon>Candidatus Roizmaniibacteriota</taxon>
    </lineage>
</organism>
<evidence type="ECO:0000313" key="2">
    <source>
        <dbReference type="Proteomes" id="UP000178372"/>
    </source>
</evidence>
<dbReference type="PANTHER" id="PTHR33677">
    <property type="entry name" value="TRANSCRIPTIONAL REPRESSOR FRMR-RELATED"/>
    <property type="match status" value="1"/>
</dbReference>
<proteinExistence type="predicted"/>
<dbReference type="PANTHER" id="PTHR33677:SF3">
    <property type="entry name" value="COPPER-SENSING TRANSCRIPTIONAL REPRESSOR RICR"/>
    <property type="match status" value="1"/>
</dbReference>
<dbReference type="Gene3D" id="1.20.58.1000">
    <property type="entry name" value="Metal-sensitive repressor, helix protomer"/>
    <property type="match status" value="1"/>
</dbReference>
<name>A0A1F7GDZ8_9BACT</name>
<sequence length="88" mass="10260">MKTSKSHKDDSLHRIRIIQGHLKAIEKMILDDKYCVDVIHQSLAVQKALKRLDMTIMKEHLECCVAEQIQNGEKDKSITELLQIYELK</sequence>
<dbReference type="GO" id="GO:0045892">
    <property type="term" value="P:negative regulation of DNA-templated transcription"/>
    <property type="evidence" value="ECO:0007669"/>
    <property type="project" value="UniProtKB-ARBA"/>
</dbReference>
<dbReference type="Pfam" id="PF02583">
    <property type="entry name" value="Trns_repr_metal"/>
    <property type="match status" value="1"/>
</dbReference>
<dbReference type="EMBL" id="MFZF01000005">
    <property type="protein sequence ID" value="OGK17086.1"/>
    <property type="molecule type" value="Genomic_DNA"/>
</dbReference>
<dbReference type="InterPro" id="IPR003735">
    <property type="entry name" value="Metal_Tscrpt_repr"/>
</dbReference>
<evidence type="ECO:0000313" key="1">
    <source>
        <dbReference type="EMBL" id="OGK17086.1"/>
    </source>
</evidence>
<gene>
    <name evidence="1" type="ORF">A2690_05025</name>
</gene>
<dbReference type="InterPro" id="IPR038390">
    <property type="entry name" value="Metal_Tscrpt_repr_sf"/>
</dbReference>
<evidence type="ECO:0008006" key="3">
    <source>
        <dbReference type="Google" id="ProtNLM"/>
    </source>
</evidence>
<protein>
    <recommendedName>
        <fullName evidence="3">Transcriptional regulator</fullName>
    </recommendedName>
</protein>
<reference evidence="1 2" key="1">
    <citation type="journal article" date="2016" name="Nat. Commun.">
        <title>Thousands of microbial genomes shed light on interconnected biogeochemical processes in an aquifer system.</title>
        <authorList>
            <person name="Anantharaman K."/>
            <person name="Brown C.T."/>
            <person name="Hug L.A."/>
            <person name="Sharon I."/>
            <person name="Castelle C.J."/>
            <person name="Probst A.J."/>
            <person name="Thomas B.C."/>
            <person name="Singh A."/>
            <person name="Wilkins M.J."/>
            <person name="Karaoz U."/>
            <person name="Brodie E.L."/>
            <person name="Williams K.H."/>
            <person name="Hubbard S.S."/>
            <person name="Banfield J.F."/>
        </authorList>
    </citation>
    <scope>NUCLEOTIDE SEQUENCE [LARGE SCALE GENOMIC DNA]</scope>
</reference>